<reference evidence="1" key="1">
    <citation type="journal article" date="2012" name="Nature">
        <title>The oyster genome reveals stress adaptation and complexity of shell formation.</title>
        <authorList>
            <person name="Zhang G."/>
            <person name="Fang X."/>
            <person name="Guo X."/>
            <person name="Li L."/>
            <person name="Luo R."/>
            <person name="Xu F."/>
            <person name="Yang P."/>
            <person name="Zhang L."/>
            <person name="Wang X."/>
            <person name="Qi H."/>
            <person name="Xiong Z."/>
            <person name="Que H."/>
            <person name="Xie Y."/>
            <person name="Holland P.W."/>
            <person name="Paps J."/>
            <person name="Zhu Y."/>
            <person name="Wu F."/>
            <person name="Chen Y."/>
            <person name="Wang J."/>
            <person name="Peng C."/>
            <person name="Meng J."/>
            <person name="Yang L."/>
            <person name="Liu J."/>
            <person name="Wen B."/>
            <person name="Zhang N."/>
            <person name="Huang Z."/>
            <person name="Zhu Q."/>
            <person name="Feng Y."/>
            <person name="Mount A."/>
            <person name="Hedgecock D."/>
            <person name="Xu Z."/>
            <person name="Liu Y."/>
            <person name="Domazet-Loso T."/>
            <person name="Du Y."/>
            <person name="Sun X."/>
            <person name="Zhang S."/>
            <person name="Liu B."/>
            <person name="Cheng P."/>
            <person name="Jiang X."/>
            <person name="Li J."/>
            <person name="Fan D."/>
            <person name="Wang W."/>
            <person name="Fu W."/>
            <person name="Wang T."/>
            <person name="Wang B."/>
            <person name="Zhang J."/>
            <person name="Peng Z."/>
            <person name="Li Y."/>
            <person name="Li N."/>
            <person name="Wang J."/>
            <person name="Chen M."/>
            <person name="He Y."/>
            <person name="Tan F."/>
            <person name="Song X."/>
            <person name="Zheng Q."/>
            <person name="Huang R."/>
            <person name="Yang H."/>
            <person name="Du X."/>
            <person name="Chen L."/>
            <person name="Yang M."/>
            <person name="Gaffney P.M."/>
            <person name="Wang S."/>
            <person name="Luo L."/>
            <person name="She Z."/>
            <person name="Ming Y."/>
            <person name="Huang W."/>
            <person name="Zhang S."/>
            <person name="Huang B."/>
            <person name="Zhang Y."/>
            <person name="Qu T."/>
            <person name="Ni P."/>
            <person name="Miao G."/>
            <person name="Wang J."/>
            <person name="Wang Q."/>
            <person name="Steinberg C.E."/>
            <person name="Wang H."/>
            <person name="Li N."/>
            <person name="Qian L."/>
            <person name="Zhang G."/>
            <person name="Li Y."/>
            <person name="Yang H."/>
            <person name="Liu X."/>
            <person name="Wang J."/>
            <person name="Yin Y."/>
            <person name="Wang J."/>
        </authorList>
    </citation>
    <scope>NUCLEOTIDE SEQUENCE [LARGE SCALE GENOMIC DNA]</scope>
    <source>
        <strain evidence="1">05x7-T-G4-1.051#20</strain>
    </source>
</reference>
<dbReference type="InParanoid" id="K1S2X8"/>
<dbReference type="PANTHER" id="PTHR47705:SF1">
    <property type="entry name" value="PNP_UDP_1 DOMAIN-CONTAINING PROTEIN"/>
    <property type="match status" value="1"/>
</dbReference>
<sequence length="62" mass="7007">MFPQSGFGVVGSGRPITKYDHTRLDFAHNYGITCFDSEYDQVIESIVGNRKNSFMFIRGIAD</sequence>
<dbReference type="HOGENOM" id="CLU_2906218_0_0_1"/>
<protein>
    <submittedName>
        <fullName evidence="1">Uncharacterized protein</fullName>
    </submittedName>
</protein>
<accession>K1S2X8</accession>
<dbReference type="AlphaFoldDB" id="K1S2X8"/>
<dbReference type="PANTHER" id="PTHR47705">
    <property type="entry name" value="AGAP000321-PA"/>
    <property type="match status" value="1"/>
</dbReference>
<proteinExistence type="predicted"/>
<organism evidence="1">
    <name type="scientific">Magallana gigas</name>
    <name type="common">Pacific oyster</name>
    <name type="synonym">Crassostrea gigas</name>
    <dbReference type="NCBI Taxonomy" id="29159"/>
    <lineage>
        <taxon>Eukaryota</taxon>
        <taxon>Metazoa</taxon>
        <taxon>Spiralia</taxon>
        <taxon>Lophotrochozoa</taxon>
        <taxon>Mollusca</taxon>
        <taxon>Bivalvia</taxon>
        <taxon>Autobranchia</taxon>
        <taxon>Pteriomorphia</taxon>
        <taxon>Ostreida</taxon>
        <taxon>Ostreoidea</taxon>
        <taxon>Ostreidae</taxon>
        <taxon>Magallana</taxon>
    </lineage>
</organism>
<dbReference type="EMBL" id="JH816866">
    <property type="protein sequence ID" value="EKC41716.1"/>
    <property type="molecule type" value="Genomic_DNA"/>
</dbReference>
<name>K1S2X8_MAGGI</name>
<evidence type="ECO:0000313" key="1">
    <source>
        <dbReference type="EMBL" id="EKC41716.1"/>
    </source>
</evidence>
<gene>
    <name evidence="1" type="ORF">CGI_10028463</name>
</gene>